<keyword evidence="5" id="KW-1185">Reference proteome</keyword>
<accession>A0ABV2Q231</accession>
<dbReference type="PANTHER" id="PTHR11941">
    <property type="entry name" value="ENOYL-COA HYDRATASE-RELATED"/>
    <property type="match status" value="1"/>
</dbReference>
<dbReference type="SUPFAM" id="SSF52096">
    <property type="entry name" value="ClpP/crotonase"/>
    <property type="match status" value="1"/>
</dbReference>
<gene>
    <name evidence="4" type="ORF">ABIE13_000190</name>
</gene>
<dbReference type="Pfam" id="PF00378">
    <property type="entry name" value="ECH_1"/>
    <property type="match status" value="1"/>
</dbReference>
<dbReference type="PROSITE" id="PS00166">
    <property type="entry name" value="ENOYL_COA_HYDRATASE"/>
    <property type="match status" value="1"/>
</dbReference>
<name>A0ABV2Q231_9BURK</name>
<comment type="similarity">
    <text evidence="1 3">Belongs to the enoyl-CoA hydratase/isomerase family.</text>
</comment>
<organism evidence="4 5">
    <name type="scientific">Ottowia thiooxydans</name>
    <dbReference type="NCBI Taxonomy" id="219182"/>
    <lineage>
        <taxon>Bacteria</taxon>
        <taxon>Pseudomonadati</taxon>
        <taxon>Pseudomonadota</taxon>
        <taxon>Betaproteobacteria</taxon>
        <taxon>Burkholderiales</taxon>
        <taxon>Comamonadaceae</taxon>
        <taxon>Ottowia</taxon>
    </lineage>
</organism>
<dbReference type="PANTHER" id="PTHR11941:SF54">
    <property type="entry name" value="ENOYL-COA HYDRATASE, MITOCHONDRIAL"/>
    <property type="match status" value="1"/>
</dbReference>
<dbReference type="Gene3D" id="1.10.12.10">
    <property type="entry name" value="Lyase 2-enoyl-coa Hydratase, Chain A, domain 2"/>
    <property type="match status" value="1"/>
</dbReference>
<evidence type="ECO:0000313" key="4">
    <source>
        <dbReference type="EMBL" id="MET4575093.1"/>
    </source>
</evidence>
<dbReference type="RefSeq" id="WP_354440347.1">
    <property type="nucleotide sequence ID" value="NZ_JBEPSH010000001.1"/>
</dbReference>
<dbReference type="Proteomes" id="UP001549320">
    <property type="component" value="Unassembled WGS sequence"/>
</dbReference>
<dbReference type="InterPro" id="IPR029045">
    <property type="entry name" value="ClpP/crotonase-like_dom_sf"/>
</dbReference>
<reference evidence="4 5" key="1">
    <citation type="submission" date="2024-06" db="EMBL/GenBank/DDBJ databases">
        <title>Sorghum-associated microbial communities from plants grown in Nebraska, USA.</title>
        <authorList>
            <person name="Schachtman D."/>
        </authorList>
    </citation>
    <scope>NUCLEOTIDE SEQUENCE [LARGE SCALE GENOMIC DNA]</scope>
    <source>
        <strain evidence="4 5">2709</strain>
    </source>
</reference>
<dbReference type="EMBL" id="JBEPSH010000001">
    <property type="protein sequence ID" value="MET4575093.1"/>
    <property type="molecule type" value="Genomic_DNA"/>
</dbReference>
<dbReference type="CDD" id="cd06558">
    <property type="entry name" value="crotonase-like"/>
    <property type="match status" value="1"/>
</dbReference>
<sequence length="278" mass="30730">MNSSELDLTENFLKHLPAYETVRCYRAADHVVGVELARPDSANALNTQMGHDLLDVWTRLTAEPLAARCVLLGASGTKIFCAGGDLKERNGMTRAQWIQQHELFERMFWTLVDLPQPVIAAVNGHAFGGGLEMALCCDFIYAGSHVRFGLPEVGLGIMPGGGGTQNLPRAVGERRAKEILLSGAPFDAEKALRWGLVNEVFSQEELPSEALQIASRIAGNAPLSTRQIKKSVRYGTQMELRTAYRFEIEAYNHLIDTEDRMEGVLAFNEKRAPRFKGV</sequence>
<dbReference type="InterPro" id="IPR018376">
    <property type="entry name" value="Enoyl-CoA_hyd/isom_CS"/>
</dbReference>
<proteinExistence type="inferred from homology"/>
<evidence type="ECO:0000256" key="1">
    <source>
        <dbReference type="ARBA" id="ARBA00005254"/>
    </source>
</evidence>
<dbReference type="GO" id="GO:0004300">
    <property type="term" value="F:enoyl-CoA hydratase activity"/>
    <property type="evidence" value="ECO:0007669"/>
    <property type="project" value="UniProtKB-EC"/>
</dbReference>
<dbReference type="InterPro" id="IPR001753">
    <property type="entry name" value="Enoyl-CoA_hydra/iso"/>
</dbReference>
<dbReference type="InterPro" id="IPR014748">
    <property type="entry name" value="Enoyl-CoA_hydra_C"/>
</dbReference>
<keyword evidence="2 4" id="KW-0456">Lyase</keyword>
<protein>
    <submittedName>
        <fullName evidence="4">Enoyl-CoA hydratase</fullName>
        <ecNumber evidence="4">4.2.1.17</ecNumber>
    </submittedName>
</protein>
<comment type="caution">
    <text evidence="4">The sequence shown here is derived from an EMBL/GenBank/DDBJ whole genome shotgun (WGS) entry which is preliminary data.</text>
</comment>
<evidence type="ECO:0000256" key="3">
    <source>
        <dbReference type="RuleBase" id="RU003707"/>
    </source>
</evidence>
<dbReference type="Gene3D" id="3.90.226.10">
    <property type="entry name" value="2-enoyl-CoA Hydratase, Chain A, domain 1"/>
    <property type="match status" value="1"/>
</dbReference>
<evidence type="ECO:0000256" key="2">
    <source>
        <dbReference type="ARBA" id="ARBA00023239"/>
    </source>
</evidence>
<dbReference type="EC" id="4.2.1.17" evidence="4"/>
<evidence type="ECO:0000313" key="5">
    <source>
        <dbReference type="Proteomes" id="UP001549320"/>
    </source>
</evidence>